<dbReference type="KEGG" id="psim:KR76_14345"/>
<evidence type="ECO:0000313" key="2">
    <source>
        <dbReference type="EMBL" id="AIY17643.1"/>
    </source>
</evidence>
<proteinExistence type="predicted"/>
<dbReference type="InterPro" id="IPR011335">
    <property type="entry name" value="Restrct_endonuc-II-like"/>
</dbReference>
<evidence type="ECO:0000259" key="1">
    <source>
        <dbReference type="Pfam" id="PF13338"/>
    </source>
</evidence>
<name>A0A0J9YH56_NOCSI</name>
<sequence>MIELLANQDGILLRRDAIAAGADDKALSRAVRSGHLIRLRQGAYVVHPVWAQADPVDRHRLLAAAVRQQYGIGVALSHVSACIEQGGPHWGLNLATAHVTHLDGTSGRRLARVIHHHGRCLVDDVTRDAAGWITSPTRTALDTASGASRDAAVAVLDWYLNSGLTTEDDLAVGFQRMTSWPRTLLLQLALRLADSSAESVGETRTRLLCLDEHLPPPTTQFEVRHPSGRLAGRLDFAWPQHRTMLEFDGREKYHRFRRPGERLEEMVMREKQREDEIRELTGWTMVRLTWADLDRPHATSERIRRAFRASSGVGRN</sequence>
<dbReference type="GeneID" id="96610041"/>
<dbReference type="Proteomes" id="UP000030300">
    <property type="component" value="Chromosome"/>
</dbReference>
<dbReference type="Pfam" id="PF13338">
    <property type="entry name" value="AbiEi_4"/>
    <property type="match status" value="1"/>
</dbReference>
<gene>
    <name evidence="2" type="ORF">KR76_14345</name>
</gene>
<dbReference type="STRING" id="2045.KR76_14345"/>
<dbReference type="AlphaFoldDB" id="A0A0J9YH56"/>
<protein>
    <recommendedName>
        <fullName evidence="1">AbiEi antitoxin N-terminal domain-containing protein</fullName>
    </recommendedName>
</protein>
<dbReference type="OrthoDB" id="5143202at2"/>
<organism evidence="2 3">
    <name type="scientific">Nocardioides simplex</name>
    <name type="common">Arthrobacter simplex</name>
    <dbReference type="NCBI Taxonomy" id="2045"/>
    <lineage>
        <taxon>Bacteria</taxon>
        <taxon>Bacillati</taxon>
        <taxon>Actinomycetota</taxon>
        <taxon>Actinomycetes</taxon>
        <taxon>Propionibacteriales</taxon>
        <taxon>Nocardioidaceae</taxon>
        <taxon>Pimelobacter</taxon>
    </lineage>
</organism>
<dbReference type="SUPFAM" id="SSF52980">
    <property type="entry name" value="Restriction endonuclease-like"/>
    <property type="match status" value="1"/>
</dbReference>
<dbReference type="EMBL" id="CP009896">
    <property type="protein sequence ID" value="AIY17643.1"/>
    <property type="molecule type" value="Genomic_DNA"/>
</dbReference>
<feature type="domain" description="AbiEi antitoxin N-terminal" evidence="1">
    <location>
        <begin position="2"/>
        <end position="46"/>
    </location>
</feature>
<reference evidence="2 3" key="1">
    <citation type="journal article" date="2015" name="Genome Announc.">
        <title>Complete Genome Sequence of Steroid-Transforming Nocardioides simplex VKM Ac-2033D.</title>
        <authorList>
            <person name="Shtratnikova V.Y."/>
            <person name="Schelkunov M.I."/>
            <person name="Pekov Y.A."/>
            <person name="Fokina V.V."/>
            <person name="Logacheva M.D."/>
            <person name="Sokolov S.L."/>
            <person name="Bragin E.Y."/>
            <person name="Ashapkin V.V."/>
            <person name="Donova M.V."/>
        </authorList>
    </citation>
    <scope>NUCLEOTIDE SEQUENCE [LARGE SCALE GENOMIC DNA]</scope>
    <source>
        <strain evidence="2 3">VKM Ac-2033D</strain>
    </source>
</reference>
<dbReference type="eggNOG" id="COG5340">
    <property type="taxonomic scope" value="Bacteria"/>
</dbReference>
<dbReference type="RefSeq" id="WP_038679178.1">
    <property type="nucleotide sequence ID" value="NZ_BJMC01000009.1"/>
</dbReference>
<keyword evidence="3" id="KW-1185">Reference proteome</keyword>
<accession>A0A0J9YH56</accession>
<dbReference type="InterPro" id="IPR025159">
    <property type="entry name" value="AbiEi_N"/>
</dbReference>
<evidence type="ECO:0000313" key="3">
    <source>
        <dbReference type="Proteomes" id="UP000030300"/>
    </source>
</evidence>